<proteinExistence type="predicted"/>
<organism evidence="2 3">
    <name type="scientific">Heterodera trifolii</name>
    <dbReference type="NCBI Taxonomy" id="157864"/>
    <lineage>
        <taxon>Eukaryota</taxon>
        <taxon>Metazoa</taxon>
        <taxon>Ecdysozoa</taxon>
        <taxon>Nematoda</taxon>
        <taxon>Chromadorea</taxon>
        <taxon>Rhabditida</taxon>
        <taxon>Tylenchina</taxon>
        <taxon>Tylenchomorpha</taxon>
        <taxon>Tylenchoidea</taxon>
        <taxon>Heteroderidae</taxon>
        <taxon>Heteroderinae</taxon>
        <taxon>Heterodera</taxon>
    </lineage>
</organism>
<gene>
    <name evidence="2" type="ORF">niasHT_007558</name>
</gene>
<evidence type="ECO:0000313" key="2">
    <source>
        <dbReference type="EMBL" id="KAL3117155.1"/>
    </source>
</evidence>
<dbReference type="Proteomes" id="UP001620626">
    <property type="component" value="Unassembled WGS sequence"/>
</dbReference>
<feature type="compositionally biased region" description="Basic and acidic residues" evidence="1">
    <location>
        <begin position="89"/>
        <end position="100"/>
    </location>
</feature>
<reference evidence="2 3" key="1">
    <citation type="submission" date="2024-10" db="EMBL/GenBank/DDBJ databases">
        <authorList>
            <person name="Kim D."/>
        </authorList>
    </citation>
    <scope>NUCLEOTIDE SEQUENCE [LARGE SCALE GENOMIC DNA]</scope>
    <source>
        <strain evidence="2">BH-2024</strain>
    </source>
</reference>
<evidence type="ECO:0000313" key="3">
    <source>
        <dbReference type="Proteomes" id="UP001620626"/>
    </source>
</evidence>
<dbReference type="AlphaFoldDB" id="A0ABD2LPI0"/>
<protein>
    <submittedName>
        <fullName evidence="2">Uncharacterized protein</fullName>
    </submittedName>
</protein>
<keyword evidence="3" id="KW-1185">Reference proteome</keyword>
<name>A0ABD2LPI0_9BILA</name>
<comment type="caution">
    <text evidence="2">The sequence shown here is derived from an EMBL/GenBank/DDBJ whole genome shotgun (WGS) entry which is preliminary data.</text>
</comment>
<evidence type="ECO:0000256" key="1">
    <source>
        <dbReference type="SAM" id="MobiDB-lite"/>
    </source>
</evidence>
<feature type="region of interest" description="Disordered" evidence="1">
    <location>
        <begin position="89"/>
        <end position="108"/>
    </location>
</feature>
<dbReference type="EMBL" id="JBICBT010000334">
    <property type="protein sequence ID" value="KAL3117155.1"/>
    <property type="molecule type" value="Genomic_DNA"/>
</dbReference>
<sequence>MRSVPPREAHIPSKSMAASKIWGAVDRGKALRKKWGQGEEKHWQSERHCQKAKILPKWRVSTALPFQYGAVPMKRRECAKAAEWQCRHTKSESVEGRSGDDEIWGVNGEEEGEGATVGIFGERR</sequence>
<accession>A0ABD2LPI0</accession>